<dbReference type="GO" id="GO:0008967">
    <property type="term" value="F:phosphoglycolate phosphatase activity"/>
    <property type="evidence" value="ECO:0007669"/>
    <property type="project" value="UniProtKB-EC"/>
</dbReference>
<dbReference type="PRINTS" id="PR00413">
    <property type="entry name" value="HADHALOGNASE"/>
</dbReference>
<dbReference type="NCBIfam" id="TIGR01549">
    <property type="entry name" value="HAD-SF-IA-v1"/>
    <property type="match status" value="1"/>
</dbReference>
<evidence type="ECO:0000313" key="1">
    <source>
        <dbReference type="EMBL" id="NYI81238.1"/>
    </source>
</evidence>
<dbReference type="Gene3D" id="3.40.50.1000">
    <property type="entry name" value="HAD superfamily/HAD-like"/>
    <property type="match status" value="1"/>
</dbReference>
<dbReference type="SUPFAM" id="SSF56784">
    <property type="entry name" value="HAD-like"/>
    <property type="match status" value="1"/>
</dbReference>
<dbReference type="InterPro" id="IPR023198">
    <property type="entry name" value="PGP-like_dom2"/>
</dbReference>
<accession>A0A7Z0DTJ4</accession>
<dbReference type="Gene3D" id="1.10.150.240">
    <property type="entry name" value="Putative phosphatase, domain 2"/>
    <property type="match status" value="1"/>
</dbReference>
<dbReference type="NCBIfam" id="TIGR01509">
    <property type="entry name" value="HAD-SF-IA-v3"/>
    <property type="match status" value="1"/>
</dbReference>
<comment type="caution">
    <text evidence="1">The sequence shown here is derived from an EMBL/GenBank/DDBJ whole genome shotgun (WGS) entry which is preliminary data.</text>
</comment>
<dbReference type="PANTHER" id="PTHR43434:SF1">
    <property type="entry name" value="PHOSPHOGLYCOLATE PHOSPHATASE"/>
    <property type="match status" value="1"/>
</dbReference>
<proteinExistence type="predicted"/>
<dbReference type="AlphaFoldDB" id="A0A7Z0DTJ4"/>
<dbReference type="GO" id="GO:0005829">
    <property type="term" value="C:cytosol"/>
    <property type="evidence" value="ECO:0007669"/>
    <property type="project" value="TreeGrafter"/>
</dbReference>
<organism evidence="1 2">
    <name type="scientific">Nocardioides panzhihuensis</name>
    <dbReference type="NCBI Taxonomy" id="860243"/>
    <lineage>
        <taxon>Bacteria</taxon>
        <taxon>Bacillati</taxon>
        <taxon>Actinomycetota</taxon>
        <taxon>Actinomycetes</taxon>
        <taxon>Propionibacteriales</taxon>
        <taxon>Nocardioidaceae</taxon>
        <taxon>Nocardioides</taxon>
    </lineage>
</organism>
<dbReference type="Proteomes" id="UP000564496">
    <property type="component" value="Unassembled WGS sequence"/>
</dbReference>
<dbReference type="InterPro" id="IPR050155">
    <property type="entry name" value="HAD-like_hydrolase_sf"/>
</dbReference>
<dbReference type="InterPro" id="IPR036412">
    <property type="entry name" value="HAD-like_sf"/>
</dbReference>
<protein>
    <submittedName>
        <fullName evidence="1">Phosphoglycolate phosphatase</fullName>
        <ecNumber evidence="1">3.1.3.18</ecNumber>
    </submittedName>
</protein>
<gene>
    <name evidence="1" type="ORF">BJ988_005946</name>
</gene>
<dbReference type="GO" id="GO:0006281">
    <property type="term" value="P:DNA repair"/>
    <property type="evidence" value="ECO:0007669"/>
    <property type="project" value="TreeGrafter"/>
</dbReference>
<dbReference type="InterPro" id="IPR041492">
    <property type="entry name" value="HAD_2"/>
</dbReference>
<sequence length="221" mass="23507">MTTAAKLLADAEALLLDFDGPLARLMPTPVNARAADAAREVIGQLDLPPAIATTTDHLAVLRHVLEHHPEQVAEVEEACTRAEVAAARTCAPSVHATNLFELISRRRMPAAVVSNNSDQAVIAFLERHGWTRHVAVLSCRRPDDVGRLKPDPFLVQQALRSLRVDPGEALFLGDTTSDVRAGAAAGVGVLAFAKDEHLRSELTRAGAAAVTSLGDPRGLEA</sequence>
<keyword evidence="1" id="KW-0378">Hydrolase</keyword>
<dbReference type="EC" id="3.1.3.18" evidence="1"/>
<keyword evidence="2" id="KW-1185">Reference proteome</keyword>
<dbReference type="PANTHER" id="PTHR43434">
    <property type="entry name" value="PHOSPHOGLYCOLATE PHOSPHATASE"/>
    <property type="match status" value="1"/>
</dbReference>
<dbReference type="RefSeq" id="WP_179661809.1">
    <property type="nucleotide sequence ID" value="NZ_JACBZR010000002.1"/>
</dbReference>
<dbReference type="InterPro" id="IPR006439">
    <property type="entry name" value="HAD-SF_hydro_IA"/>
</dbReference>
<name>A0A7Z0DTJ4_9ACTN</name>
<evidence type="ECO:0000313" key="2">
    <source>
        <dbReference type="Proteomes" id="UP000564496"/>
    </source>
</evidence>
<dbReference type="EMBL" id="JACBZR010000002">
    <property type="protein sequence ID" value="NYI81238.1"/>
    <property type="molecule type" value="Genomic_DNA"/>
</dbReference>
<reference evidence="1 2" key="1">
    <citation type="submission" date="2020-07" db="EMBL/GenBank/DDBJ databases">
        <title>Sequencing the genomes of 1000 actinobacteria strains.</title>
        <authorList>
            <person name="Klenk H.-P."/>
        </authorList>
    </citation>
    <scope>NUCLEOTIDE SEQUENCE [LARGE SCALE GENOMIC DNA]</scope>
    <source>
        <strain evidence="1 2">DSM 26487</strain>
    </source>
</reference>
<dbReference type="InterPro" id="IPR023214">
    <property type="entry name" value="HAD_sf"/>
</dbReference>
<dbReference type="Pfam" id="PF13419">
    <property type="entry name" value="HAD_2"/>
    <property type="match status" value="1"/>
</dbReference>